<keyword evidence="2" id="KW-1185">Reference proteome</keyword>
<organism evidence="1 2">
    <name type="scientific">Funneliformis mosseae</name>
    <name type="common">Endomycorrhizal fungus</name>
    <name type="synonym">Glomus mosseae</name>
    <dbReference type="NCBI Taxonomy" id="27381"/>
    <lineage>
        <taxon>Eukaryota</taxon>
        <taxon>Fungi</taxon>
        <taxon>Fungi incertae sedis</taxon>
        <taxon>Mucoromycota</taxon>
        <taxon>Glomeromycotina</taxon>
        <taxon>Glomeromycetes</taxon>
        <taxon>Glomerales</taxon>
        <taxon>Glomeraceae</taxon>
        <taxon>Funneliformis</taxon>
    </lineage>
</organism>
<reference evidence="1" key="1">
    <citation type="submission" date="2021-06" db="EMBL/GenBank/DDBJ databases">
        <authorList>
            <person name="Kallberg Y."/>
            <person name="Tangrot J."/>
            <person name="Rosling A."/>
        </authorList>
    </citation>
    <scope>NUCLEOTIDE SEQUENCE</scope>
    <source>
        <strain evidence="1">87-6 pot B 2015</strain>
    </source>
</reference>
<accession>A0A9N9A860</accession>
<name>A0A9N9A860_FUNMO</name>
<dbReference type="EMBL" id="CAJVPP010000928">
    <property type="protein sequence ID" value="CAG8522657.1"/>
    <property type="molecule type" value="Genomic_DNA"/>
</dbReference>
<comment type="caution">
    <text evidence="1">The sequence shown here is derived from an EMBL/GenBank/DDBJ whole genome shotgun (WGS) entry which is preliminary data.</text>
</comment>
<gene>
    <name evidence="1" type="ORF">FMOSSE_LOCUS5110</name>
</gene>
<evidence type="ECO:0000313" key="2">
    <source>
        <dbReference type="Proteomes" id="UP000789375"/>
    </source>
</evidence>
<dbReference type="Proteomes" id="UP000789375">
    <property type="component" value="Unassembled WGS sequence"/>
</dbReference>
<dbReference type="AlphaFoldDB" id="A0A9N9A860"/>
<sequence>MCKSQENFVRPKQNVTRLVETSPRNGIVVLGCDDHYGSEIDPSISGLGGLAPGDDV</sequence>
<proteinExistence type="predicted"/>
<protein>
    <submittedName>
        <fullName evidence="1">7074_t:CDS:1</fullName>
    </submittedName>
</protein>
<evidence type="ECO:0000313" key="1">
    <source>
        <dbReference type="EMBL" id="CAG8522657.1"/>
    </source>
</evidence>